<dbReference type="AlphaFoldDB" id="A0A450ZGW7"/>
<proteinExistence type="predicted"/>
<accession>A0A450ZGW7</accession>
<name>A0A450ZGW7_9GAMM</name>
<dbReference type="NCBIfam" id="TIGR03831">
    <property type="entry name" value="YgiT_finger"/>
    <property type="match status" value="1"/>
</dbReference>
<reference evidence="1" key="1">
    <citation type="submission" date="2019-02" db="EMBL/GenBank/DDBJ databases">
        <authorList>
            <person name="Gruber-Vodicka R. H."/>
            <person name="Seah K. B. B."/>
        </authorList>
    </citation>
    <scope>NUCLEOTIDE SEQUENCE</scope>
    <source>
        <strain evidence="1">BECK_BY1</strain>
    </source>
</reference>
<dbReference type="InterPro" id="IPR022453">
    <property type="entry name" value="Znf_MqsA-type"/>
</dbReference>
<sequence>MKCAICQNGNTEEGFTTVVLERDGTTLVFKQVPAEVCDNCGEEYVSSSVNRALLQRAREELHRGVALEMLDFAALKQCTLSDSTIANI</sequence>
<dbReference type="EMBL" id="CAADFX010000017">
    <property type="protein sequence ID" value="VFK53010.1"/>
    <property type="molecule type" value="Genomic_DNA"/>
</dbReference>
<dbReference type="CDD" id="cd12870">
    <property type="entry name" value="MqsA"/>
    <property type="match status" value="1"/>
</dbReference>
<evidence type="ECO:0000313" key="1">
    <source>
        <dbReference type="EMBL" id="VFK53010.1"/>
    </source>
</evidence>
<dbReference type="Gene3D" id="3.10.20.860">
    <property type="match status" value="1"/>
</dbReference>
<protein>
    <submittedName>
        <fullName evidence="1">YgiT-type zinc finger domain-containing protein</fullName>
    </submittedName>
</protein>
<gene>
    <name evidence="1" type="ORF">BECKTUN1418D_GA0071000_101718</name>
</gene>
<organism evidence="1">
    <name type="scientific">Candidatus Kentrum sp. TUN</name>
    <dbReference type="NCBI Taxonomy" id="2126343"/>
    <lineage>
        <taxon>Bacteria</taxon>
        <taxon>Pseudomonadati</taxon>
        <taxon>Pseudomonadota</taxon>
        <taxon>Gammaproteobacteria</taxon>
        <taxon>Candidatus Kentrum</taxon>
    </lineage>
</organism>